<dbReference type="PANTHER" id="PTHR30289:SF1">
    <property type="entry name" value="PEBP (PHOSPHATIDYLETHANOLAMINE-BINDING PROTEIN) FAMILY PROTEIN"/>
    <property type="match status" value="1"/>
</dbReference>
<dbReference type="InterPro" id="IPR005247">
    <property type="entry name" value="YbhB_YbcL/LppC-like"/>
</dbReference>
<dbReference type="Pfam" id="PF01161">
    <property type="entry name" value="PBP"/>
    <property type="match status" value="1"/>
</dbReference>
<protein>
    <submittedName>
        <fullName evidence="2">YbhB/YbcL family Raf kinase inhibitor-like protein</fullName>
    </submittedName>
</protein>
<dbReference type="PROSITE" id="PS51257">
    <property type="entry name" value="PROKAR_LIPOPROTEIN"/>
    <property type="match status" value="1"/>
</dbReference>
<sequence length="458" mass="49964">MRILQPAIFLLLILIGFSCKCWAQIPDDQLPSAVLRFGTIGIENQNFTATEFSTVKETVPQQYQEQVPITTVLPNGSTVTETQVVLRTRNVVVDRIVPNPYSVPEEAISFSTVAGQRITDIANVRKLLQAESRPAVIKWDTSPLDDFYAKFLSPKLMIVHIDQSKMSSPPANDPFGGPAGPLFANNSPPTASAGRMQPQAVGPPRTPTIFGSWQENNAATNQPVGITVEIQSDGTILQREPGKQDRMGTVRMLRNLLVLDFDGSVSEQYYVSVTADRIDFHDMSGAPAGFYWTRNQSTSAALNLTSTVINNGAPVNVHLTADGRDVSPPLSWSQAPDGTRSFALICDDPDAPSPNPWVHWVIYNIPADRSQLPAGIARDPQPVAIPGARQGINSWNSDNLGYRGPDPPPGSGPHRYFFKLYALDTMLNLQAGAPKEILLQAMQGHVLAEGQLIGTYER</sequence>
<comment type="caution">
    <text evidence="2">The sequence shown here is derived from an EMBL/GenBank/DDBJ whole genome shotgun (WGS) entry which is preliminary data.</text>
</comment>
<dbReference type="Gene3D" id="3.90.280.10">
    <property type="entry name" value="PEBP-like"/>
    <property type="match status" value="1"/>
</dbReference>
<dbReference type="CDD" id="cd00865">
    <property type="entry name" value="PEBP_bact_arch"/>
    <property type="match status" value="1"/>
</dbReference>
<organism evidence="2 3">
    <name type="scientific">Aporhodopirellula aestuarii</name>
    <dbReference type="NCBI Taxonomy" id="2950107"/>
    <lineage>
        <taxon>Bacteria</taxon>
        <taxon>Pseudomonadati</taxon>
        <taxon>Planctomycetota</taxon>
        <taxon>Planctomycetia</taxon>
        <taxon>Pirellulales</taxon>
        <taxon>Pirellulaceae</taxon>
        <taxon>Aporhodopirellula</taxon>
    </lineage>
</organism>
<evidence type="ECO:0000313" key="3">
    <source>
        <dbReference type="Proteomes" id="UP001202961"/>
    </source>
</evidence>
<dbReference type="InterPro" id="IPR008914">
    <property type="entry name" value="PEBP"/>
</dbReference>
<dbReference type="RefSeq" id="WP_250929745.1">
    <property type="nucleotide sequence ID" value="NZ_JAMQBK010000040.1"/>
</dbReference>
<dbReference type="Proteomes" id="UP001202961">
    <property type="component" value="Unassembled WGS sequence"/>
</dbReference>
<proteinExistence type="predicted"/>
<name>A0ABT0U5B5_9BACT</name>
<accession>A0ABT0U5B5</accession>
<reference evidence="2 3" key="1">
    <citation type="journal article" date="2022" name="Syst. Appl. Microbiol.">
        <title>Rhodopirellula aestuarii sp. nov., a novel member of the genus Rhodopirellula isolated from brackish sediments collected in the Tagus River estuary, Portugal.</title>
        <authorList>
            <person name="Vitorino I.R."/>
            <person name="Klimek D."/>
            <person name="Calusinska M."/>
            <person name="Lobo-da-Cunha A."/>
            <person name="Vasconcelos V."/>
            <person name="Lage O.M."/>
        </authorList>
    </citation>
    <scope>NUCLEOTIDE SEQUENCE [LARGE SCALE GENOMIC DNA]</scope>
    <source>
        <strain evidence="2 3">ICT_H3.1</strain>
    </source>
</reference>
<keyword evidence="3" id="KW-1185">Reference proteome</keyword>
<feature type="region of interest" description="Disordered" evidence="1">
    <location>
        <begin position="176"/>
        <end position="203"/>
    </location>
</feature>
<dbReference type="EMBL" id="JAMQBK010000040">
    <property type="protein sequence ID" value="MCM2372110.1"/>
    <property type="molecule type" value="Genomic_DNA"/>
</dbReference>
<keyword evidence="2" id="KW-0649">Protein kinase inhibitor</keyword>
<dbReference type="InterPro" id="IPR036610">
    <property type="entry name" value="PEBP-like_sf"/>
</dbReference>
<gene>
    <name evidence="2" type="ORF">NB063_16010</name>
</gene>
<evidence type="ECO:0000313" key="2">
    <source>
        <dbReference type="EMBL" id="MCM2372110.1"/>
    </source>
</evidence>
<dbReference type="SUPFAM" id="SSF49777">
    <property type="entry name" value="PEBP-like"/>
    <property type="match status" value="1"/>
</dbReference>
<evidence type="ECO:0000256" key="1">
    <source>
        <dbReference type="SAM" id="MobiDB-lite"/>
    </source>
</evidence>
<dbReference type="GO" id="GO:0004860">
    <property type="term" value="F:protein kinase inhibitor activity"/>
    <property type="evidence" value="ECO:0007669"/>
    <property type="project" value="UniProtKB-KW"/>
</dbReference>
<dbReference type="NCBIfam" id="TIGR00481">
    <property type="entry name" value="YbhB/YbcL family Raf kinase inhibitor-like protein"/>
    <property type="match status" value="1"/>
</dbReference>
<dbReference type="PANTHER" id="PTHR30289">
    <property type="entry name" value="UNCHARACTERIZED PROTEIN YBCL-RELATED"/>
    <property type="match status" value="1"/>
</dbReference>